<dbReference type="Proteomes" id="UP000030748">
    <property type="component" value="Unassembled WGS sequence"/>
</dbReference>
<dbReference type="AlphaFoldDB" id="A0A022QCD5"/>
<protein>
    <submittedName>
        <fullName evidence="4">Uncharacterized protein</fullName>
    </submittedName>
</protein>
<dbReference type="EMBL" id="KI631699">
    <property type="protein sequence ID" value="EYU26327.1"/>
    <property type="molecule type" value="Genomic_DNA"/>
</dbReference>
<keyword evidence="5" id="KW-1185">Reference proteome</keyword>
<dbReference type="KEGG" id="egt:105970316"/>
<dbReference type="PANTHER" id="PTHR31614">
    <property type="entry name" value="PROTEIN DOWNSTREAM OF FLC-RELATED"/>
    <property type="match status" value="1"/>
</dbReference>
<keyword evidence="2" id="KW-1015">Disulfide bond</keyword>
<evidence type="ECO:0000313" key="5">
    <source>
        <dbReference type="Proteomes" id="UP000030748"/>
    </source>
</evidence>
<dbReference type="OMA" id="QNEICEV"/>
<evidence type="ECO:0000313" key="4">
    <source>
        <dbReference type="EMBL" id="EYU26327.1"/>
    </source>
</evidence>
<evidence type="ECO:0000256" key="1">
    <source>
        <dbReference type="ARBA" id="ARBA00010049"/>
    </source>
</evidence>
<gene>
    <name evidence="4" type="ORF">MIMGU_mgv1a015422mg</name>
</gene>
<feature type="signal peptide" evidence="3">
    <location>
        <begin position="1"/>
        <end position="20"/>
    </location>
</feature>
<sequence length="158" mass="17007">MAKTVALISALCFLAAVVHGHQTEHFNVEGDVYCDPCRVQFETVLAQRLIGATVRLECRDLVKKAVTYSVEGVTGFNGHYSLPVVGDHQNEICEVAVVKSPRPDCIEPMGDFAKSRISCTTNDGTHAAVRFANPIGFMTGAAVPQCTPVLFDLGVLVN</sequence>
<accession>A0A022QCD5</accession>
<dbReference type="InterPro" id="IPR006040">
    <property type="entry name" value="Allergen_Ole_e_I_CS"/>
</dbReference>
<dbReference type="PhylomeDB" id="A0A022QCD5"/>
<proteinExistence type="inferred from homology"/>
<organism evidence="4 5">
    <name type="scientific">Erythranthe guttata</name>
    <name type="common">Yellow monkey flower</name>
    <name type="synonym">Mimulus guttatus</name>
    <dbReference type="NCBI Taxonomy" id="4155"/>
    <lineage>
        <taxon>Eukaryota</taxon>
        <taxon>Viridiplantae</taxon>
        <taxon>Streptophyta</taxon>
        <taxon>Embryophyta</taxon>
        <taxon>Tracheophyta</taxon>
        <taxon>Spermatophyta</taxon>
        <taxon>Magnoliopsida</taxon>
        <taxon>eudicotyledons</taxon>
        <taxon>Gunneridae</taxon>
        <taxon>Pentapetalae</taxon>
        <taxon>asterids</taxon>
        <taxon>lamiids</taxon>
        <taxon>Lamiales</taxon>
        <taxon>Phrymaceae</taxon>
        <taxon>Erythranthe</taxon>
    </lineage>
</organism>
<dbReference type="PROSITE" id="PS00925">
    <property type="entry name" value="OLEEI"/>
    <property type="match status" value="1"/>
</dbReference>
<keyword evidence="3" id="KW-0732">Signal</keyword>
<dbReference type="Pfam" id="PF01190">
    <property type="entry name" value="Pollen_Ole_e_1"/>
    <property type="match status" value="1"/>
</dbReference>
<dbReference type="InterPro" id="IPR006041">
    <property type="entry name" value="Pollen_Ole_e1_allergen"/>
</dbReference>
<name>A0A022QCD5_ERYGU</name>
<evidence type="ECO:0000256" key="3">
    <source>
        <dbReference type="SAM" id="SignalP"/>
    </source>
</evidence>
<evidence type="ECO:0000256" key="2">
    <source>
        <dbReference type="ARBA" id="ARBA00023157"/>
    </source>
</evidence>
<dbReference type="PANTHER" id="PTHR31614:SF2">
    <property type="entry name" value="F28N24.16 PROTEIN"/>
    <property type="match status" value="1"/>
</dbReference>
<reference evidence="4 5" key="1">
    <citation type="journal article" date="2013" name="Proc. Natl. Acad. Sci. U.S.A.">
        <title>Fine-scale variation in meiotic recombination in Mimulus inferred from population shotgun sequencing.</title>
        <authorList>
            <person name="Hellsten U."/>
            <person name="Wright K.M."/>
            <person name="Jenkins J."/>
            <person name="Shu S."/>
            <person name="Yuan Y."/>
            <person name="Wessler S.R."/>
            <person name="Schmutz J."/>
            <person name="Willis J.H."/>
            <person name="Rokhsar D.S."/>
        </authorList>
    </citation>
    <scope>NUCLEOTIDE SEQUENCE [LARGE SCALE GENOMIC DNA]</scope>
    <source>
        <strain evidence="5">cv. DUN x IM62</strain>
    </source>
</reference>
<dbReference type="GO" id="GO:0005615">
    <property type="term" value="C:extracellular space"/>
    <property type="evidence" value="ECO:0007669"/>
    <property type="project" value="InterPro"/>
</dbReference>
<dbReference type="eggNOG" id="ENOG502S2YZ">
    <property type="taxonomic scope" value="Eukaryota"/>
</dbReference>
<dbReference type="OrthoDB" id="1888725at2759"/>
<feature type="chain" id="PRO_5001503942" evidence="3">
    <location>
        <begin position="21"/>
        <end position="158"/>
    </location>
</feature>
<comment type="similarity">
    <text evidence="1">Belongs to the Ole e I family.</text>
</comment>